<feature type="compositionally biased region" description="Basic and acidic residues" evidence="3">
    <location>
        <begin position="102"/>
        <end position="112"/>
    </location>
</feature>
<gene>
    <name evidence="4" type="ORF">CR162_12915</name>
</gene>
<dbReference type="PROSITE" id="PS00061">
    <property type="entry name" value="ADH_SHORT"/>
    <property type="match status" value="1"/>
</dbReference>
<evidence type="ECO:0000256" key="3">
    <source>
        <dbReference type="SAM" id="MobiDB-lite"/>
    </source>
</evidence>
<feature type="compositionally biased region" description="Basic and acidic residues" evidence="3">
    <location>
        <begin position="70"/>
        <end position="84"/>
    </location>
</feature>
<dbReference type="InterPro" id="IPR020904">
    <property type="entry name" value="Sc_DH/Rdtase_CS"/>
</dbReference>
<dbReference type="CDD" id="cd05233">
    <property type="entry name" value="SDR_c"/>
    <property type="match status" value="1"/>
</dbReference>
<dbReference type="PRINTS" id="PR00081">
    <property type="entry name" value="GDHRDH"/>
</dbReference>
<organism evidence="4 5">
    <name type="scientific">Teichococcus rhizosphaerae</name>
    <dbReference type="NCBI Taxonomy" id="1335062"/>
    <lineage>
        <taxon>Bacteria</taxon>
        <taxon>Pseudomonadati</taxon>
        <taxon>Pseudomonadota</taxon>
        <taxon>Alphaproteobacteria</taxon>
        <taxon>Acetobacterales</taxon>
        <taxon>Roseomonadaceae</taxon>
        <taxon>Roseomonas</taxon>
    </lineage>
</organism>
<dbReference type="OrthoDB" id="9790146at2"/>
<dbReference type="PANTHER" id="PTHR43669">
    <property type="entry name" value="5-KETO-D-GLUCONATE 5-REDUCTASE"/>
    <property type="match status" value="1"/>
</dbReference>
<keyword evidence="5" id="KW-1185">Reference proteome</keyword>
<evidence type="ECO:0000256" key="2">
    <source>
        <dbReference type="ARBA" id="ARBA00023002"/>
    </source>
</evidence>
<dbReference type="GO" id="GO:0016491">
    <property type="term" value="F:oxidoreductase activity"/>
    <property type="evidence" value="ECO:0007669"/>
    <property type="project" value="UniProtKB-KW"/>
</dbReference>
<feature type="region of interest" description="Disordered" evidence="3">
    <location>
        <begin position="1"/>
        <end position="117"/>
    </location>
</feature>
<comment type="caution">
    <text evidence="4">The sequence shown here is derived from an EMBL/GenBank/DDBJ whole genome shotgun (WGS) entry which is preliminary data.</text>
</comment>
<evidence type="ECO:0000313" key="4">
    <source>
        <dbReference type="EMBL" id="PHK94577.1"/>
    </source>
</evidence>
<dbReference type="InterPro" id="IPR002347">
    <property type="entry name" value="SDR_fam"/>
</dbReference>
<accession>A0A2C7AD47</accession>
<dbReference type="SUPFAM" id="SSF51735">
    <property type="entry name" value="NAD(P)-binding Rossmann-fold domains"/>
    <property type="match status" value="1"/>
</dbReference>
<feature type="compositionally biased region" description="Basic residues" evidence="3">
    <location>
        <begin position="32"/>
        <end position="45"/>
    </location>
</feature>
<comment type="similarity">
    <text evidence="1">Belongs to the short-chain dehydrogenases/reductases (SDR) family.</text>
</comment>
<name>A0A2C7AD47_9PROT</name>
<keyword evidence="2" id="KW-0560">Oxidoreductase</keyword>
<dbReference type="PRINTS" id="PR00080">
    <property type="entry name" value="SDRFAMILY"/>
</dbReference>
<proteinExistence type="inferred from homology"/>
<dbReference type="FunFam" id="3.40.50.720:FF:000084">
    <property type="entry name" value="Short-chain dehydrogenase reductase"/>
    <property type="match status" value="1"/>
</dbReference>
<evidence type="ECO:0000313" key="5">
    <source>
        <dbReference type="Proteomes" id="UP000223527"/>
    </source>
</evidence>
<dbReference type="PANTHER" id="PTHR43669:SF14">
    <property type="entry name" value="OXIDOREDUCTASE"/>
    <property type="match status" value="1"/>
</dbReference>
<dbReference type="Proteomes" id="UP000223527">
    <property type="component" value="Unassembled WGS sequence"/>
</dbReference>
<evidence type="ECO:0000256" key="1">
    <source>
        <dbReference type="ARBA" id="ARBA00006484"/>
    </source>
</evidence>
<feature type="compositionally biased region" description="Gly residues" evidence="3">
    <location>
        <begin position="86"/>
        <end position="96"/>
    </location>
</feature>
<dbReference type="InterPro" id="IPR036291">
    <property type="entry name" value="NAD(P)-bd_dom_sf"/>
</dbReference>
<sequence length="374" mass="38542">MAAARGRLGQPDGREQLLPHQPDPQPKQGAGPRRHQLFRHRHPGARRADPARPPHARRRPAPRPAGGGDGEDHGRQPRHPDPHLRGGVGGTRGQGGLHPARRRGDAGHRGDARGQPGALMPLAIDLAGRRALVTGAGTEGIGRAAARLLAEAGARVAIHHHAEPKAAAALAAETGGPALQADLGDPVQAAALAHRAAEAMGGLDILVSNAGVLLRKPLDETTDAEFARVHAVNLGGPFALAREAAGVMRAAGQGGRIVFTSSVNQWMPNPGLVAYGSSKGGLMQLARQMALELAAEGITVNLVAPGTIETDFNRAARADPGWRPAKLALIPANRTGTAQDVAGAILYLASDLAGYVTGSTITVDGGLSLMGMRP</sequence>
<evidence type="ECO:0008006" key="6">
    <source>
        <dbReference type="Google" id="ProtNLM"/>
    </source>
</evidence>
<protein>
    <recommendedName>
        <fullName evidence="6">Short-chain dehydrogenase</fullName>
    </recommendedName>
</protein>
<dbReference type="Gene3D" id="3.40.50.720">
    <property type="entry name" value="NAD(P)-binding Rossmann-like Domain"/>
    <property type="match status" value="1"/>
</dbReference>
<dbReference type="Pfam" id="PF13561">
    <property type="entry name" value="adh_short_C2"/>
    <property type="match status" value="1"/>
</dbReference>
<dbReference type="AlphaFoldDB" id="A0A2C7AD47"/>
<reference evidence="4 5" key="1">
    <citation type="submission" date="2017-10" db="EMBL/GenBank/DDBJ databases">
        <authorList>
            <person name="Banno H."/>
            <person name="Chua N.-H."/>
        </authorList>
    </citation>
    <scope>NUCLEOTIDE SEQUENCE [LARGE SCALE GENOMIC DNA]</scope>
    <source>
        <strain evidence="4 5">YW11</strain>
    </source>
</reference>
<dbReference type="EMBL" id="PDNU01000023">
    <property type="protein sequence ID" value="PHK94577.1"/>
    <property type="molecule type" value="Genomic_DNA"/>
</dbReference>